<evidence type="ECO:0000313" key="4">
    <source>
        <dbReference type="EMBL" id="GAA4431075.1"/>
    </source>
</evidence>
<dbReference type="SUPFAM" id="SSF53955">
    <property type="entry name" value="Lysozyme-like"/>
    <property type="match status" value="1"/>
</dbReference>
<dbReference type="SMART" id="SM00257">
    <property type="entry name" value="LysM"/>
    <property type="match status" value="3"/>
</dbReference>
<feature type="domain" description="LysM" evidence="3">
    <location>
        <begin position="629"/>
        <end position="673"/>
    </location>
</feature>
<dbReference type="Pfam" id="PF01476">
    <property type="entry name" value="LysM"/>
    <property type="match status" value="3"/>
</dbReference>
<feature type="domain" description="LysM" evidence="3">
    <location>
        <begin position="706"/>
        <end position="749"/>
    </location>
</feature>
<dbReference type="PROSITE" id="PS51782">
    <property type="entry name" value="LYSM"/>
    <property type="match status" value="3"/>
</dbReference>
<evidence type="ECO:0000259" key="3">
    <source>
        <dbReference type="PROSITE" id="PS51782"/>
    </source>
</evidence>
<dbReference type="CDD" id="cd00118">
    <property type="entry name" value="LysM"/>
    <property type="match status" value="3"/>
</dbReference>
<dbReference type="EMBL" id="BAABEY010000001">
    <property type="protein sequence ID" value="GAA4431075.1"/>
    <property type="molecule type" value="Genomic_DNA"/>
</dbReference>
<dbReference type="InterPro" id="IPR023346">
    <property type="entry name" value="Lysozyme-like_dom_sf"/>
</dbReference>
<organism evidence="4 5">
    <name type="scientific">Ravibacter arvi</name>
    <dbReference type="NCBI Taxonomy" id="2051041"/>
    <lineage>
        <taxon>Bacteria</taxon>
        <taxon>Pseudomonadati</taxon>
        <taxon>Bacteroidota</taxon>
        <taxon>Cytophagia</taxon>
        <taxon>Cytophagales</taxon>
        <taxon>Spirosomataceae</taxon>
        <taxon>Ravibacter</taxon>
    </lineage>
</organism>
<dbReference type="Gene3D" id="3.10.350.10">
    <property type="entry name" value="LysM domain"/>
    <property type="match status" value="3"/>
</dbReference>
<feature type="signal peptide" evidence="2">
    <location>
        <begin position="1"/>
        <end position="30"/>
    </location>
</feature>
<dbReference type="Gene3D" id="1.10.530.10">
    <property type="match status" value="1"/>
</dbReference>
<feature type="compositionally biased region" description="Basic and acidic residues" evidence="1">
    <location>
        <begin position="502"/>
        <end position="521"/>
    </location>
</feature>
<dbReference type="InterPro" id="IPR008258">
    <property type="entry name" value="Transglycosylase_SLT_dom_1"/>
</dbReference>
<dbReference type="SUPFAM" id="SSF54106">
    <property type="entry name" value="LysM domain"/>
    <property type="match status" value="3"/>
</dbReference>
<protein>
    <recommendedName>
        <fullName evidence="3">LysM domain-containing protein</fullName>
    </recommendedName>
</protein>
<feature type="region of interest" description="Disordered" evidence="1">
    <location>
        <begin position="471"/>
        <end position="629"/>
    </location>
</feature>
<comment type="caution">
    <text evidence="4">The sequence shown here is derived from an EMBL/GenBank/DDBJ whole genome shotgun (WGS) entry which is preliminary data.</text>
</comment>
<name>A0ABP8LMQ2_9BACT</name>
<dbReference type="PANTHER" id="PTHR33734:SF22">
    <property type="entry name" value="MEMBRANE-BOUND LYTIC MUREIN TRANSGLYCOSYLASE D"/>
    <property type="match status" value="1"/>
</dbReference>
<feature type="compositionally biased region" description="Low complexity" evidence="1">
    <location>
        <begin position="481"/>
        <end position="490"/>
    </location>
</feature>
<evidence type="ECO:0000256" key="2">
    <source>
        <dbReference type="SAM" id="SignalP"/>
    </source>
</evidence>
<keyword evidence="2" id="KW-0732">Signal</keyword>
<dbReference type="Pfam" id="PF01464">
    <property type="entry name" value="SLT"/>
    <property type="match status" value="1"/>
</dbReference>
<dbReference type="InterPro" id="IPR036779">
    <property type="entry name" value="LysM_dom_sf"/>
</dbReference>
<gene>
    <name evidence="4" type="ORF">GCM10023091_01210</name>
</gene>
<dbReference type="PANTHER" id="PTHR33734">
    <property type="entry name" value="LYSM DOMAIN-CONTAINING GPI-ANCHORED PROTEIN 2"/>
    <property type="match status" value="1"/>
</dbReference>
<dbReference type="InterPro" id="IPR018392">
    <property type="entry name" value="LysM"/>
</dbReference>
<sequence length="752" mass="83865">MLNYNFYYMKDTLRKAVFLLLFMGACLPLAFGQHYPDIPAQVPFGGINVKFDQSARNIIASDVKVLMINQKYWEEKLERALLYFPIIESIFIDQEIPMDFKYLAAQESSLIPDAVSSSNAVGFWQFKEDTALELGLRVDRHVDERKNISASTRAAAQYLKRSNGHFNNWVSSLYSYYQGVNGAREKIGDNWNNAYEITITGKTDRYVLRFFAYKIAFEAGLDSYQSKNPITLVEANAGKGRSLEEIAAELKVSSSDLKNYNIWLRGNKVPSDKSYFVTVPVASSKVGNVKESLAIVQSDNTLASKYEYDDIGFPKLKKSGNQPSGYNSHVSYEINGLRGILAKAGDYPNSLAKAGGISASKFRKYNDMDVSMSVVPGEVYYLERKNKKATVEYHTVRPGETLQSISHMYGIRMKELLKYNRILSKGYYLETGRELWLTKRRPSHVRVKINEVPKVQEEKMPVQVAKEVVAENKPAENQQPEAATSAAAEAATRKTENTIPKDASERRRYTPKLADKKEEPKTTAAQPEPKTAPEPKEAEVAAQTETAEEKVVSRPNNRIVIVTEDERPKPYVSRRAGSKPAASDDVKPVYSPAPSAGARKPPVQDTQTAAPKTEIAATTPENTASGEPEYYTVLKGDTYYSISRKYGTTVTDLLELNGLKISNNLQVGKKLLVREAAAAPREEKATVITTATEREKPAAKPAPQNVTHTVRKGETLFSISKRYGVSVQELTKHNSLRGSGLQAGQKLRIPQK</sequence>
<dbReference type="CDD" id="cd16894">
    <property type="entry name" value="MltD-like"/>
    <property type="match status" value="1"/>
</dbReference>
<feature type="chain" id="PRO_5046420432" description="LysM domain-containing protein" evidence="2">
    <location>
        <begin position="31"/>
        <end position="752"/>
    </location>
</feature>
<evidence type="ECO:0000256" key="1">
    <source>
        <dbReference type="SAM" id="MobiDB-lite"/>
    </source>
</evidence>
<reference evidence="5" key="1">
    <citation type="journal article" date="2019" name="Int. J. Syst. Evol. Microbiol.">
        <title>The Global Catalogue of Microorganisms (GCM) 10K type strain sequencing project: providing services to taxonomists for standard genome sequencing and annotation.</title>
        <authorList>
            <consortium name="The Broad Institute Genomics Platform"/>
            <consortium name="The Broad Institute Genome Sequencing Center for Infectious Disease"/>
            <person name="Wu L."/>
            <person name="Ma J."/>
        </authorList>
    </citation>
    <scope>NUCLEOTIDE SEQUENCE [LARGE SCALE GENOMIC DNA]</scope>
    <source>
        <strain evidence="5">JCM 31920</strain>
    </source>
</reference>
<accession>A0ABP8LMQ2</accession>
<feature type="domain" description="LysM" evidence="3">
    <location>
        <begin position="392"/>
        <end position="437"/>
    </location>
</feature>
<dbReference type="Proteomes" id="UP001501508">
    <property type="component" value="Unassembled WGS sequence"/>
</dbReference>
<evidence type="ECO:0000313" key="5">
    <source>
        <dbReference type="Proteomes" id="UP001501508"/>
    </source>
</evidence>
<proteinExistence type="predicted"/>
<keyword evidence="5" id="KW-1185">Reference proteome</keyword>